<dbReference type="GO" id="GO:0006508">
    <property type="term" value="P:proteolysis"/>
    <property type="evidence" value="ECO:0007669"/>
    <property type="project" value="UniProtKB-UniRule"/>
</dbReference>
<gene>
    <name evidence="11" type="ORF">J421_1539</name>
</gene>
<dbReference type="Pfam" id="PF03572">
    <property type="entry name" value="Peptidase_S41"/>
    <property type="match status" value="1"/>
</dbReference>
<evidence type="ECO:0000256" key="4">
    <source>
        <dbReference type="ARBA" id="ARBA00022670"/>
    </source>
</evidence>
<dbReference type="Gene3D" id="3.90.226.10">
    <property type="entry name" value="2-enoyl-CoA Hydratase, Chain A, domain 1"/>
    <property type="match status" value="1"/>
</dbReference>
<proteinExistence type="inferred from homology"/>
<evidence type="ECO:0000256" key="3">
    <source>
        <dbReference type="ARBA" id="ARBA00022490"/>
    </source>
</evidence>
<dbReference type="CDD" id="cd07562">
    <property type="entry name" value="Peptidase_S41_TRI"/>
    <property type="match status" value="1"/>
</dbReference>
<dbReference type="InterPro" id="IPR012393">
    <property type="entry name" value="Tricorn_protease"/>
</dbReference>
<dbReference type="AlphaFoldDB" id="W0RE37"/>
<dbReference type="HOGENOM" id="CLU_005503_0_0_0"/>
<dbReference type="Gene3D" id="3.30.750.44">
    <property type="match status" value="1"/>
</dbReference>
<organism evidence="11 12">
    <name type="scientific">Gemmatirosa kalamazoonensis</name>
    <dbReference type="NCBI Taxonomy" id="861299"/>
    <lineage>
        <taxon>Bacteria</taxon>
        <taxon>Pseudomonadati</taxon>
        <taxon>Gemmatimonadota</taxon>
        <taxon>Gemmatimonadia</taxon>
        <taxon>Gemmatimonadales</taxon>
        <taxon>Gemmatimonadaceae</taxon>
        <taxon>Gemmatirosa</taxon>
    </lineage>
</organism>
<dbReference type="GO" id="GO:0005737">
    <property type="term" value="C:cytoplasm"/>
    <property type="evidence" value="ECO:0007669"/>
    <property type="project" value="UniProtKB-SubCell"/>
</dbReference>
<dbReference type="eggNOG" id="COG0793">
    <property type="taxonomic scope" value="Bacteria"/>
</dbReference>
<dbReference type="SUPFAM" id="SSF52096">
    <property type="entry name" value="ClpP/crotonase"/>
    <property type="match status" value="1"/>
</dbReference>
<dbReference type="EC" id="3.4.21.-" evidence="7"/>
<name>W0RE37_9BACT</name>
<dbReference type="InterPro" id="IPR036034">
    <property type="entry name" value="PDZ_sf"/>
</dbReference>
<feature type="active site" description="Charge relay system" evidence="8">
    <location>
        <position position="1055"/>
    </location>
</feature>
<dbReference type="InterPro" id="IPR005151">
    <property type="entry name" value="Tail-specific_protease"/>
</dbReference>
<evidence type="ECO:0000313" key="12">
    <source>
        <dbReference type="Proteomes" id="UP000019151"/>
    </source>
</evidence>
<evidence type="ECO:0000256" key="6">
    <source>
        <dbReference type="ARBA" id="ARBA00022825"/>
    </source>
</evidence>
<dbReference type="STRING" id="861299.J421_1539"/>
<evidence type="ECO:0000256" key="2">
    <source>
        <dbReference type="ARBA" id="ARBA00008524"/>
    </source>
</evidence>
<dbReference type="Gene3D" id="2.120.10.60">
    <property type="entry name" value="Tricorn protease N-terminal domain"/>
    <property type="match status" value="2"/>
</dbReference>
<feature type="active site" description="Nucleophile" evidence="8">
    <location>
        <position position="999"/>
    </location>
</feature>
<keyword evidence="5 7" id="KW-0378">Hydrolase</keyword>
<dbReference type="PANTHER" id="PTHR43253:SF1">
    <property type="entry name" value="TRICORN PROTEASE HOMOLOG 2-RELATED"/>
    <property type="match status" value="1"/>
</dbReference>
<reference evidence="11 12" key="1">
    <citation type="journal article" date="2014" name="Genome Announc.">
        <title>Genome Sequence and Methylome of Soil Bacterium Gemmatirosa kalamazoonensis KBS708T, a Member of the Rarely Cultivated Gemmatimonadetes Phylum.</title>
        <authorList>
            <person name="Debruyn J.M."/>
            <person name="Radosevich M."/>
            <person name="Wommack K.E."/>
            <person name="Polson S.W."/>
            <person name="Hauser L.J."/>
            <person name="Fawaz M.N."/>
            <person name="Korlach J."/>
            <person name="Tsai Y.C."/>
        </authorList>
    </citation>
    <scope>NUCLEOTIDE SEQUENCE [LARGE SCALE GENOMIC DNA]</scope>
    <source>
        <strain evidence="11 12">KBS708</strain>
    </source>
</reference>
<dbReference type="Pfam" id="PF17820">
    <property type="entry name" value="PDZ_6"/>
    <property type="match status" value="1"/>
</dbReference>
<dbReference type="PATRIC" id="fig|861299.3.peg.1563"/>
<dbReference type="Pfam" id="PF26549">
    <property type="entry name" value="Tricorn_N"/>
    <property type="match status" value="1"/>
</dbReference>
<feature type="site" description="Transition state stabilizer; via amide nitrogen" evidence="9">
    <location>
        <position position="1000"/>
    </location>
</feature>
<evidence type="ECO:0000256" key="8">
    <source>
        <dbReference type="PIRSR" id="PIRSR036421-1"/>
    </source>
</evidence>
<comment type="function">
    <text evidence="7">Degrades oligopeptides.</text>
</comment>
<evidence type="ECO:0000259" key="10">
    <source>
        <dbReference type="PROSITE" id="PS50106"/>
    </source>
</evidence>
<evidence type="ECO:0000256" key="1">
    <source>
        <dbReference type="ARBA" id="ARBA00004496"/>
    </source>
</evidence>
<dbReference type="KEGG" id="gba:J421_1539"/>
<evidence type="ECO:0000256" key="9">
    <source>
        <dbReference type="PIRSR" id="PIRSR036421-3"/>
    </source>
</evidence>
<dbReference type="RefSeq" id="WP_025410591.1">
    <property type="nucleotide sequence ID" value="NZ_CP007128.1"/>
</dbReference>
<dbReference type="InterPro" id="IPR028204">
    <property type="entry name" value="Tricorn_C1"/>
</dbReference>
<dbReference type="SUPFAM" id="SSF50156">
    <property type="entry name" value="PDZ domain-like"/>
    <property type="match status" value="1"/>
</dbReference>
<dbReference type="PROSITE" id="PS50106">
    <property type="entry name" value="PDZ"/>
    <property type="match status" value="1"/>
</dbReference>
<dbReference type="Gene3D" id="2.120.10.30">
    <property type="entry name" value="TolB, C-terminal domain"/>
    <property type="match status" value="2"/>
</dbReference>
<dbReference type="InterPro" id="IPR011659">
    <property type="entry name" value="WD40"/>
</dbReference>
<protein>
    <recommendedName>
        <fullName evidence="7">Tricorn protease homolog</fullName>
        <ecNumber evidence="7">3.4.21.-</ecNumber>
    </recommendedName>
</protein>
<evidence type="ECO:0000256" key="5">
    <source>
        <dbReference type="ARBA" id="ARBA00022801"/>
    </source>
</evidence>
<dbReference type="EMBL" id="CP007128">
    <property type="protein sequence ID" value="AHG89076.1"/>
    <property type="molecule type" value="Genomic_DNA"/>
</dbReference>
<dbReference type="Pfam" id="PF14684">
    <property type="entry name" value="Tricorn_C1"/>
    <property type="match status" value="1"/>
</dbReference>
<dbReference type="PANTHER" id="PTHR43253">
    <property type="entry name" value="TRICORN PROTEASE HOMOLOG 2-RELATED"/>
    <property type="match status" value="1"/>
</dbReference>
<dbReference type="Pfam" id="PF26550">
    <property type="entry name" value="Tricorn_2nd"/>
    <property type="match status" value="1"/>
</dbReference>
<dbReference type="InterPro" id="IPR041489">
    <property type="entry name" value="PDZ_6"/>
</dbReference>
<dbReference type="InterPro" id="IPR029045">
    <property type="entry name" value="ClpP/crotonase-like_dom_sf"/>
</dbReference>
<keyword evidence="12" id="KW-1185">Reference proteome</keyword>
<dbReference type="SMART" id="SM00245">
    <property type="entry name" value="TSPc"/>
    <property type="match status" value="1"/>
</dbReference>
<keyword evidence="3 7" id="KW-0963">Cytoplasm</keyword>
<dbReference type="Proteomes" id="UP000019151">
    <property type="component" value="Chromosome"/>
</dbReference>
<keyword evidence="6 7" id="KW-0720">Serine protease</keyword>
<evidence type="ECO:0000313" key="11">
    <source>
        <dbReference type="EMBL" id="AHG89076.1"/>
    </source>
</evidence>
<dbReference type="InterPro" id="IPR001478">
    <property type="entry name" value="PDZ"/>
</dbReference>
<comment type="similarity">
    <text evidence="2 7">Belongs to the peptidase S41B family.</text>
</comment>
<accession>W0RE37</accession>
<dbReference type="Gene3D" id="2.30.42.10">
    <property type="match status" value="1"/>
</dbReference>
<evidence type="ECO:0000256" key="7">
    <source>
        <dbReference type="PIRNR" id="PIRNR036421"/>
    </source>
</evidence>
<dbReference type="InterPro" id="IPR011042">
    <property type="entry name" value="6-blade_b-propeller_TolB-like"/>
</dbReference>
<dbReference type="InParanoid" id="W0RE37"/>
<sequence length="1092" mass="118493">MRFVLSFASLLFAAELDAQGAARPSLAEPSLSPDGREVVFTSGGDVWSAPADGGEARLLVADPALESRPLFSPDGRRVAFVSARTGNGDVYVLDLASGAVRRVTFDDAAETLDAWSRDGRWLYVSSSSRDIAGMNDVYRVSPEGGTPMPVAADRYASEYWAAPSPNGQALAITARGTVSGQWWRHGRSHLDESEIWLVSDLDAKAPTYTQVTTGGAKSAWAMWAPDARTLYFMSDRDGAENLWAQPMDGLRPNGAPRKLTAFRDGRVLWPSASADRRTIVFERDFGVWRYDVAGNAARAVPITLRGAPAGGATEHVAQSGGVQELALSPDGRKVAFTVRGEVFAAAARPDAQAGGPEAAFRVTNSAALEEELAWSPDSRQLVYASDRDGRWRLWLYDFATRQERALTAGAAGPLAGDVSPRWSPDGKEIAFTRGGRELRAVDVASGRERLVAAGAFERPPFTGAGDVRWSPDGRWLAFAQPAGAKGFTNVYVVESQGGTPRPVSFVANANTGEVAWGADGSYLLFLTSQRTEATQVARVDLVPRTPRFREDRFRDLFSNPAPPNRTRDTVSAERRVQSAERAVAADTLCAPRSALCADSSRRATRIVFEDIRRRLSLLPVGLDVNAIALSPDGKQLAITAAVAGQPNVYVYPVDDLATDAVARQLTTSGGFKADVQWAPDGKELFYRESGRIMAVNVDTRVARPVAATAEMDVDFAQEKGELFAEAWSYLRDQFYDETYHGADWNAVRERWAPQVAGAHTLPELRRLLNLMVGELNASHLGVNPGAGQSQPPNTGRLGLRFDRIASERDGVPRVAEVLPLGPAAIAGVRVGDAIASVDGRAVTRDTNLDDLLAFKIDRRVTLGLVGADGTRRDVALRPVNLNTEKGLLYRAWVESRRAYVDKASGGKLGYVHMLDMSAESLAQLYLDLDVENQSKQGVVVDVRNNNGGFVNAYALDVFGRRPYLTMQTRGFGPQPARANLGQRALELPTVLVTNQHSLSDAEDFTEGWRTLGLGPVVGEPTAGWIIFTWNQTLMDGTVLRLPRARITDHEGKDMELHPRPVDVLVVRPVGESYAGKDSQLDAAVAELMKKIR</sequence>
<dbReference type="SUPFAM" id="SSF82171">
    <property type="entry name" value="DPP6 N-terminal domain-like"/>
    <property type="match status" value="2"/>
</dbReference>
<dbReference type="Pfam" id="PF07676">
    <property type="entry name" value="PD40"/>
    <property type="match status" value="1"/>
</dbReference>
<dbReference type="GO" id="GO:0008236">
    <property type="term" value="F:serine-type peptidase activity"/>
    <property type="evidence" value="ECO:0007669"/>
    <property type="project" value="UniProtKB-UniRule"/>
</dbReference>
<keyword evidence="4 7" id="KW-0645">Protease</keyword>
<comment type="subcellular location">
    <subcellularLocation>
        <location evidence="1 7">Cytoplasm</location>
    </subcellularLocation>
</comment>
<feature type="domain" description="PDZ" evidence="10">
    <location>
        <begin position="814"/>
        <end position="850"/>
    </location>
</feature>
<dbReference type="eggNOG" id="COG4946">
    <property type="taxonomic scope" value="Bacteria"/>
</dbReference>
<dbReference type="PIRSF" id="PIRSF036421">
    <property type="entry name" value="Tricorn_protease"/>
    <property type="match status" value="1"/>
</dbReference>
<dbReference type="SUPFAM" id="SSF69304">
    <property type="entry name" value="Tricorn protease N-terminal domain"/>
    <property type="match status" value="1"/>
</dbReference>
<feature type="active site" description="Charge relay system" evidence="8">
    <location>
        <position position="779"/>
    </location>
</feature>